<dbReference type="SUPFAM" id="SSF57756">
    <property type="entry name" value="Retrovirus zinc finger-like domains"/>
    <property type="match status" value="1"/>
</dbReference>
<keyword evidence="12" id="KW-1185">Reference proteome</keyword>
<dbReference type="Pfam" id="PF13696">
    <property type="entry name" value="zf-CCHC_2"/>
    <property type="match status" value="1"/>
</dbReference>
<dbReference type="PROSITE" id="PS51282">
    <property type="entry name" value="DWNN"/>
    <property type="match status" value="1"/>
</dbReference>
<dbReference type="InterPro" id="IPR036875">
    <property type="entry name" value="Znf_CCHC_sf"/>
</dbReference>
<proteinExistence type="predicted"/>
<dbReference type="PANTHER" id="PTHR15439:SF0">
    <property type="entry name" value="CELL DIVISION CYCLE AND APOPTOSIS REGULATOR PROTEIN 1-RELATED"/>
    <property type="match status" value="1"/>
</dbReference>
<dbReference type="InterPro" id="IPR014891">
    <property type="entry name" value="DWNN_domain"/>
</dbReference>
<dbReference type="PANTHER" id="PTHR15439">
    <property type="entry name" value="RETINOBLASTOMA-BINDING PROTEIN 6"/>
    <property type="match status" value="1"/>
</dbReference>
<feature type="compositionally biased region" description="Polar residues" evidence="8">
    <location>
        <begin position="391"/>
        <end position="414"/>
    </location>
</feature>
<evidence type="ECO:0000259" key="9">
    <source>
        <dbReference type="PROSITE" id="PS50158"/>
    </source>
</evidence>
<evidence type="ECO:0008006" key="13">
    <source>
        <dbReference type="Google" id="ProtNLM"/>
    </source>
</evidence>
<dbReference type="InterPro" id="IPR001878">
    <property type="entry name" value="Znf_CCHC"/>
</dbReference>
<evidence type="ECO:0000256" key="5">
    <source>
        <dbReference type="ARBA" id="ARBA00022833"/>
    </source>
</evidence>
<dbReference type="PROSITE" id="PS50158">
    <property type="entry name" value="ZF_CCHC"/>
    <property type="match status" value="1"/>
</dbReference>
<sequence length="576" mass="63189">MASSVFYKFKSQKSESRITFDGTGISVFDIKREIILANNLAKANDFDLYVYDATTNQEYRDDSHIIPRSSSIVVKRMPAAKAGKGKAAMYAAGAGGVAIPTSEPIQRPGGHMTWHKGAMSKRFDGKDEQTGPSPSKAAAPTILKSAATQDDEAAAMAAMFQAQTANWEETQEKMSHATKIYTNPRGTGFARGGKPFQPHHQPSDRPLPPSYVCYRCGQKGHWIQDCPTNNDREYDHRPRIKRTTGIPRSMLKAVENPNDKLGQGVMVTPEGGYVVAQPDLAAWQKQVSRPKGLTAAEVQERAPTDTTLACPIDNKLFRDAVKTPCCSKNFCEECIQTHLLERDFMCPNCGKKIASLDKLAADKPMRGKVIEYIDNAIEESRRIEGDEDSAARSSALANQEPNLDQDLYTEQQPGSDMDMSQVITASIPQLQAQISQISLMLQNPNLPPAVRQQTEMQHQQLQMELQQAQTFQAALAVATSLQQQQVGANTGFNVGNGNMGGNMGGGAGMNGFQGQGFQNWAGGNGGNGQFAGQQQPGQDSAYQRLPVNNRRRNLKRDRPSDFLEVGAEDKVPRYWE</sequence>
<comment type="subcellular location">
    <subcellularLocation>
        <location evidence="1">Nucleus</location>
    </subcellularLocation>
</comment>
<keyword evidence="2" id="KW-0507">mRNA processing</keyword>
<dbReference type="SMART" id="SM01180">
    <property type="entry name" value="DWNN"/>
    <property type="match status" value="1"/>
</dbReference>
<evidence type="ECO:0000313" key="12">
    <source>
        <dbReference type="Proteomes" id="UP001556367"/>
    </source>
</evidence>
<dbReference type="InterPro" id="IPR025829">
    <property type="entry name" value="Zn_knuckle_CX2CX3GHX4C"/>
</dbReference>
<dbReference type="Gene3D" id="3.30.40.10">
    <property type="entry name" value="Zinc/RING finger domain, C3HC4 (zinc finger)"/>
    <property type="match status" value="1"/>
</dbReference>
<organism evidence="11 12">
    <name type="scientific">Hohenbuehelia grisea</name>
    <dbReference type="NCBI Taxonomy" id="104357"/>
    <lineage>
        <taxon>Eukaryota</taxon>
        <taxon>Fungi</taxon>
        <taxon>Dikarya</taxon>
        <taxon>Basidiomycota</taxon>
        <taxon>Agaricomycotina</taxon>
        <taxon>Agaricomycetes</taxon>
        <taxon>Agaricomycetidae</taxon>
        <taxon>Agaricales</taxon>
        <taxon>Pleurotineae</taxon>
        <taxon>Pleurotaceae</taxon>
        <taxon>Hohenbuehelia</taxon>
    </lineage>
</organism>
<evidence type="ECO:0000256" key="7">
    <source>
        <dbReference type="PROSITE-ProRule" id="PRU00047"/>
    </source>
</evidence>
<evidence type="ECO:0000256" key="3">
    <source>
        <dbReference type="ARBA" id="ARBA00022723"/>
    </source>
</evidence>
<comment type="caution">
    <text evidence="11">The sequence shown here is derived from an EMBL/GenBank/DDBJ whole genome shotgun (WGS) entry which is preliminary data.</text>
</comment>
<dbReference type="EMBL" id="JASNQZ010000008">
    <property type="protein sequence ID" value="KAL0953852.1"/>
    <property type="molecule type" value="Genomic_DNA"/>
</dbReference>
<feature type="region of interest" description="Disordered" evidence="8">
    <location>
        <begin position="523"/>
        <end position="561"/>
    </location>
</feature>
<dbReference type="Pfam" id="PF08783">
    <property type="entry name" value="DWNN"/>
    <property type="match status" value="1"/>
</dbReference>
<evidence type="ECO:0000259" key="10">
    <source>
        <dbReference type="PROSITE" id="PS51282"/>
    </source>
</evidence>
<feature type="domain" description="CCHC-type" evidence="9">
    <location>
        <begin position="213"/>
        <end position="227"/>
    </location>
</feature>
<keyword evidence="5" id="KW-0862">Zinc</keyword>
<dbReference type="Gene3D" id="3.10.20.90">
    <property type="entry name" value="Phosphatidylinositol 3-kinase Catalytic Subunit, Chain A, domain 1"/>
    <property type="match status" value="1"/>
</dbReference>
<evidence type="ECO:0000256" key="4">
    <source>
        <dbReference type="ARBA" id="ARBA00022771"/>
    </source>
</evidence>
<dbReference type="SMART" id="SM00343">
    <property type="entry name" value="ZnF_C2HC"/>
    <property type="match status" value="1"/>
</dbReference>
<dbReference type="SUPFAM" id="SSF57850">
    <property type="entry name" value="RING/U-box"/>
    <property type="match status" value="1"/>
</dbReference>
<dbReference type="Proteomes" id="UP001556367">
    <property type="component" value="Unassembled WGS sequence"/>
</dbReference>
<accession>A0ABR3JEK5</accession>
<reference evidence="12" key="1">
    <citation type="submission" date="2024-06" db="EMBL/GenBank/DDBJ databases">
        <title>Multi-omics analyses provide insights into the biosynthesis of the anticancer antibiotic pleurotin in Hohenbuehelia grisea.</title>
        <authorList>
            <person name="Weaver J.A."/>
            <person name="Alberti F."/>
        </authorList>
    </citation>
    <scope>NUCLEOTIDE SEQUENCE [LARGE SCALE GENOMIC DNA]</scope>
    <source>
        <strain evidence="12">T-177</strain>
    </source>
</reference>
<keyword evidence="6" id="KW-0539">Nucleus</keyword>
<name>A0ABR3JEK5_9AGAR</name>
<evidence type="ECO:0000256" key="2">
    <source>
        <dbReference type="ARBA" id="ARBA00022664"/>
    </source>
</evidence>
<protein>
    <recommendedName>
        <fullName evidence="13">DWNN-domain-containing protein</fullName>
    </recommendedName>
</protein>
<feature type="domain" description="DWNN" evidence="10">
    <location>
        <begin position="5"/>
        <end position="78"/>
    </location>
</feature>
<dbReference type="InterPro" id="IPR033489">
    <property type="entry name" value="RBBP6"/>
</dbReference>
<evidence type="ECO:0000313" key="11">
    <source>
        <dbReference type="EMBL" id="KAL0953852.1"/>
    </source>
</evidence>
<keyword evidence="3" id="KW-0479">Metal-binding</keyword>
<evidence type="ECO:0000256" key="1">
    <source>
        <dbReference type="ARBA" id="ARBA00004123"/>
    </source>
</evidence>
<dbReference type="InterPro" id="IPR013083">
    <property type="entry name" value="Znf_RING/FYVE/PHD"/>
</dbReference>
<gene>
    <name evidence="11" type="ORF">HGRIS_005028</name>
</gene>
<evidence type="ECO:0000256" key="8">
    <source>
        <dbReference type="SAM" id="MobiDB-lite"/>
    </source>
</evidence>
<dbReference type="CDD" id="cd16620">
    <property type="entry name" value="vRING-HC-C4C4_RBBP6"/>
    <property type="match status" value="1"/>
</dbReference>
<feature type="region of interest" description="Disordered" evidence="8">
    <location>
        <begin position="382"/>
        <end position="414"/>
    </location>
</feature>
<keyword evidence="4 7" id="KW-0863">Zinc-finger</keyword>
<dbReference type="Gene3D" id="4.10.60.10">
    <property type="entry name" value="Zinc finger, CCHC-type"/>
    <property type="match status" value="1"/>
</dbReference>
<evidence type="ECO:0000256" key="6">
    <source>
        <dbReference type="ARBA" id="ARBA00023242"/>
    </source>
</evidence>